<evidence type="ECO:0000313" key="1">
    <source>
        <dbReference type="EMBL" id="MBB1154870.1"/>
    </source>
</evidence>
<gene>
    <name evidence="1" type="ORF">H4281_17145</name>
</gene>
<name>A0A7W3VXE7_9PSEU</name>
<dbReference type="AlphaFoldDB" id="A0A7W3VXE7"/>
<accession>A0A7W3VXE7</accession>
<keyword evidence="2" id="KW-1185">Reference proteome</keyword>
<protein>
    <submittedName>
        <fullName evidence="1">Uncharacterized protein</fullName>
    </submittedName>
</protein>
<dbReference type="RefSeq" id="WP_182891917.1">
    <property type="nucleotide sequence ID" value="NZ_JACGZW010000005.1"/>
</dbReference>
<dbReference type="EMBL" id="JACGZW010000005">
    <property type="protein sequence ID" value="MBB1154870.1"/>
    <property type="molecule type" value="Genomic_DNA"/>
</dbReference>
<sequence>MIEALEAPASPVGPRLLWETAHDEWIGVIGEDFGPLAREALAELRGGQRRSLTLAAALRAVVHTSLELWSIQPVRLSKAGFVGRGR</sequence>
<proteinExistence type="predicted"/>
<evidence type="ECO:0000313" key="2">
    <source>
        <dbReference type="Proteomes" id="UP000526734"/>
    </source>
</evidence>
<comment type="caution">
    <text evidence="1">The sequence shown here is derived from an EMBL/GenBank/DDBJ whole genome shotgun (WGS) entry which is preliminary data.</text>
</comment>
<dbReference type="Proteomes" id="UP000526734">
    <property type="component" value="Unassembled WGS sequence"/>
</dbReference>
<reference evidence="1 2" key="1">
    <citation type="submission" date="2020-08" db="EMBL/GenBank/DDBJ databases">
        <title>Amycolatopsis sp. nov. DR6-1 isolated from Dendrobium heterocarpum.</title>
        <authorList>
            <person name="Tedsree N."/>
            <person name="Kuncharoen N."/>
            <person name="Likhitwitayawuid K."/>
            <person name="Tanasupawat S."/>
        </authorList>
    </citation>
    <scope>NUCLEOTIDE SEQUENCE [LARGE SCALE GENOMIC DNA]</scope>
    <source>
        <strain evidence="1 2">DR6-1</strain>
    </source>
</reference>
<organism evidence="1 2">
    <name type="scientific">Amycolatopsis dendrobii</name>
    <dbReference type="NCBI Taxonomy" id="2760662"/>
    <lineage>
        <taxon>Bacteria</taxon>
        <taxon>Bacillati</taxon>
        <taxon>Actinomycetota</taxon>
        <taxon>Actinomycetes</taxon>
        <taxon>Pseudonocardiales</taxon>
        <taxon>Pseudonocardiaceae</taxon>
        <taxon>Amycolatopsis</taxon>
    </lineage>
</organism>